<organism evidence="3 4">
    <name type="scientific">Amycolatopsis suaedae</name>
    <dbReference type="NCBI Taxonomy" id="2510978"/>
    <lineage>
        <taxon>Bacteria</taxon>
        <taxon>Bacillati</taxon>
        <taxon>Actinomycetota</taxon>
        <taxon>Actinomycetes</taxon>
        <taxon>Pseudonocardiales</taxon>
        <taxon>Pseudonocardiaceae</taxon>
        <taxon>Amycolatopsis</taxon>
    </lineage>
</organism>
<dbReference type="OrthoDB" id="9768323at2"/>
<dbReference type="Proteomes" id="UP000292003">
    <property type="component" value="Unassembled WGS sequence"/>
</dbReference>
<reference evidence="3 4" key="1">
    <citation type="submission" date="2019-02" db="EMBL/GenBank/DDBJ databases">
        <title>Draft genome sequence of Amycolatopsis sp. 8-3EHSu isolated from roots of Suaeda maritima.</title>
        <authorList>
            <person name="Duangmal K."/>
            <person name="Chantavorakit T."/>
        </authorList>
    </citation>
    <scope>NUCLEOTIDE SEQUENCE [LARGE SCALE GENOMIC DNA]</scope>
    <source>
        <strain evidence="3 4">8-3EHSu</strain>
    </source>
</reference>
<dbReference type="PANTHER" id="PTHR11365:SF10">
    <property type="entry name" value="HYDANTOINASE_OXOPROLINASE"/>
    <property type="match status" value="1"/>
</dbReference>
<dbReference type="SUPFAM" id="SSF53067">
    <property type="entry name" value="Actin-like ATPase domain"/>
    <property type="match status" value="1"/>
</dbReference>
<dbReference type="InterPro" id="IPR002821">
    <property type="entry name" value="Hydantoinase_A"/>
</dbReference>
<dbReference type="PANTHER" id="PTHR11365">
    <property type="entry name" value="5-OXOPROLINASE RELATED"/>
    <property type="match status" value="1"/>
</dbReference>
<dbReference type="InterPro" id="IPR008040">
    <property type="entry name" value="Hydant_A_N"/>
</dbReference>
<dbReference type="AlphaFoldDB" id="A0A4Q7J0L3"/>
<dbReference type="Pfam" id="PF01968">
    <property type="entry name" value="Hydantoinase_A"/>
    <property type="match status" value="1"/>
</dbReference>
<gene>
    <name evidence="3" type="ORF">EWH70_30845</name>
</gene>
<proteinExistence type="predicted"/>
<dbReference type="InterPro" id="IPR045079">
    <property type="entry name" value="Oxoprolinase-like"/>
</dbReference>
<evidence type="ECO:0000259" key="2">
    <source>
        <dbReference type="Pfam" id="PF05378"/>
    </source>
</evidence>
<accession>A0A4Q7J0L3</accession>
<dbReference type="InterPro" id="IPR043129">
    <property type="entry name" value="ATPase_NBD"/>
</dbReference>
<keyword evidence="4" id="KW-1185">Reference proteome</keyword>
<dbReference type="RefSeq" id="WP_130479088.1">
    <property type="nucleotide sequence ID" value="NZ_SFCC01000019.1"/>
</dbReference>
<protein>
    <submittedName>
        <fullName evidence="3">Hydantoinase/oxoprolinase family protein</fullName>
    </submittedName>
</protein>
<feature type="domain" description="Hydantoinase A/oxoprolinase" evidence="1">
    <location>
        <begin position="189"/>
        <end position="354"/>
    </location>
</feature>
<dbReference type="Pfam" id="PF05378">
    <property type="entry name" value="Hydant_A_N"/>
    <property type="match status" value="1"/>
</dbReference>
<comment type="caution">
    <text evidence="3">The sequence shown here is derived from an EMBL/GenBank/DDBJ whole genome shotgun (WGS) entry which is preliminary data.</text>
</comment>
<evidence type="ECO:0000313" key="3">
    <source>
        <dbReference type="EMBL" id="RZQ60102.1"/>
    </source>
</evidence>
<evidence type="ECO:0000313" key="4">
    <source>
        <dbReference type="Proteomes" id="UP000292003"/>
    </source>
</evidence>
<sequence length="520" mass="53389">MRIGLDVGGTHTDAVLLSGTDVVAATKTPTTADVTGGVRNALRDLLSEPVAARVRAVMIGTTTFTNALVEGKRLTPTAAIRLGLPATAAIPPMTGWPARLREALRGRWRLCDGGYEYDGSTLSEVVPEQLRAAAEELAGEGVRAVAVSSVFAPVNGDAELRAAQIVGETVPELRVTCSHEVGSIGLLERENAAILNAALGELAEETIAALTAAVADSGVTAPLLLSQNDGTLMALDHARRFPIRAIASGPTNSMRGAALLSGVDDCAVIDIGGTTTDIGVLSGGVPREASSLTTLAGVRTNGRMPDLLSLGIGGGSLVRGDTVGPDSVGHDLTTRALAFGGSTLTATDLATAAGWADVGDRSLLDGVDPARARRVLAGIGRRIADAVDRMRTSPEPLPAVVVGGGSVLLPHPTEELPDLRRPEHYAVANAIGAAIAAVGGEVDRVVHFGTRRRRDVLAEAKEEAVARAEAAGARAGSVRVVALEEIPLAYLTSGATRVRIKAVGDLDIDRLPGEPEVSCA</sequence>
<name>A0A4Q7J0L3_9PSEU</name>
<feature type="domain" description="Hydantoinase/oxoprolinase N-terminal" evidence="2">
    <location>
        <begin position="2"/>
        <end position="168"/>
    </location>
</feature>
<dbReference type="EMBL" id="SFCC01000019">
    <property type="protein sequence ID" value="RZQ60102.1"/>
    <property type="molecule type" value="Genomic_DNA"/>
</dbReference>
<dbReference type="GO" id="GO:0016787">
    <property type="term" value="F:hydrolase activity"/>
    <property type="evidence" value="ECO:0007669"/>
    <property type="project" value="InterPro"/>
</dbReference>
<evidence type="ECO:0000259" key="1">
    <source>
        <dbReference type="Pfam" id="PF01968"/>
    </source>
</evidence>